<reference evidence="1 2" key="1">
    <citation type="submission" date="2020-08" db="EMBL/GenBank/DDBJ databases">
        <title>Sequencing the genomes of 1000 actinobacteria strains.</title>
        <authorList>
            <person name="Klenk H.-P."/>
        </authorList>
    </citation>
    <scope>NUCLEOTIDE SEQUENCE [LARGE SCALE GENOMIC DNA]</scope>
    <source>
        <strain evidence="1 2">DSM 20146</strain>
    </source>
</reference>
<accession>A0A7W4UYI6</accession>
<dbReference type="AlphaFoldDB" id="A0A7W4UYI6"/>
<organism evidence="1 2">
    <name type="scientific">Leifsonia aquatica</name>
    <name type="common">Corynebacterium aquaticum</name>
    <dbReference type="NCBI Taxonomy" id="144185"/>
    <lineage>
        <taxon>Bacteria</taxon>
        <taxon>Bacillati</taxon>
        <taxon>Actinomycetota</taxon>
        <taxon>Actinomycetes</taxon>
        <taxon>Micrococcales</taxon>
        <taxon>Microbacteriaceae</taxon>
        <taxon>Leifsonia</taxon>
    </lineage>
</organism>
<comment type="caution">
    <text evidence="1">The sequence shown here is derived from an EMBL/GenBank/DDBJ whole genome shotgun (WGS) entry which is preliminary data.</text>
</comment>
<evidence type="ECO:0000313" key="2">
    <source>
        <dbReference type="Proteomes" id="UP000538196"/>
    </source>
</evidence>
<proteinExistence type="predicted"/>
<sequence>MPHLVFTSASDWLGAVERRVNDPEIADALRSRDLPADTVLAVARAEAENAGPTGRVTLDAEELARAAGVTPRDAKRARIALITVGAQVFVAMPGSTGRPVRQLQMPHRP</sequence>
<dbReference type="EMBL" id="JACHVP010000004">
    <property type="protein sequence ID" value="MBB2968636.1"/>
    <property type="molecule type" value="Genomic_DNA"/>
</dbReference>
<protein>
    <submittedName>
        <fullName evidence="1">Uncharacterized protein</fullName>
    </submittedName>
</protein>
<evidence type="ECO:0000313" key="1">
    <source>
        <dbReference type="EMBL" id="MBB2968636.1"/>
    </source>
</evidence>
<dbReference type="Proteomes" id="UP000538196">
    <property type="component" value="Unassembled WGS sequence"/>
</dbReference>
<dbReference type="RefSeq" id="WP_021764221.1">
    <property type="nucleotide sequence ID" value="NZ_JACHVP010000004.1"/>
</dbReference>
<gene>
    <name evidence="1" type="ORF">FHX33_003412</name>
</gene>
<keyword evidence="2" id="KW-1185">Reference proteome</keyword>
<name>A0A7W4UYI6_LEIAQ</name>